<dbReference type="EMBL" id="JABFAC010000008">
    <property type="protein sequence ID" value="MBA0620542.1"/>
    <property type="molecule type" value="Genomic_DNA"/>
</dbReference>
<dbReference type="SUPFAM" id="SSF48371">
    <property type="entry name" value="ARM repeat"/>
    <property type="match status" value="1"/>
</dbReference>
<dbReference type="PANTHER" id="PTHR23253:SF9">
    <property type="entry name" value="EUKARYOTIC TRANSLATION INITIATION FACTOR 4 GAMMA 2"/>
    <property type="match status" value="1"/>
</dbReference>
<dbReference type="InterPro" id="IPR003891">
    <property type="entry name" value="Initiation_fac_eIF4g_MI"/>
</dbReference>
<dbReference type="PROSITE" id="PS51366">
    <property type="entry name" value="MI"/>
    <property type="match status" value="1"/>
</dbReference>
<keyword evidence="7" id="KW-1185">Reference proteome</keyword>
<dbReference type="FunFam" id="1.25.40.180:FF:000034">
    <property type="entry name" value="Eukaryotic translation initiation factor 4G"/>
    <property type="match status" value="1"/>
</dbReference>
<name>A0A7J8S4N9_GOSDV</name>
<dbReference type="AlphaFoldDB" id="A0A7J8S4N9"/>
<evidence type="ECO:0000256" key="3">
    <source>
        <dbReference type="ARBA" id="ARBA00022845"/>
    </source>
</evidence>
<dbReference type="Proteomes" id="UP000593561">
    <property type="component" value="Unassembled WGS sequence"/>
</dbReference>
<dbReference type="GO" id="GO:0003729">
    <property type="term" value="F:mRNA binding"/>
    <property type="evidence" value="ECO:0007669"/>
    <property type="project" value="TreeGrafter"/>
</dbReference>
<evidence type="ECO:0000259" key="5">
    <source>
        <dbReference type="PROSITE" id="PS51366"/>
    </source>
</evidence>
<dbReference type="GO" id="GO:0016281">
    <property type="term" value="C:eukaryotic translation initiation factor 4F complex"/>
    <property type="evidence" value="ECO:0007669"/>
    <property type="project" value="TreeGrafter"/>
</dbReference>
<protein>
    <recommendedName>
        <fullName evidence="5">MI domain-containing protein</fullName>
    </recommendedName>
</protein>
<dbReference type="Gene3D" id="1.25.40.180">
    <property type="match status" value="1"/>
</dbReference>
<keyword evidence="2" id="KW-0396">Initiation factor</keyword>
<sequence>MERDLLAKLLVNLTRSHDGVLSQAELVKGFESVLSTLEDAVNDAPKAPEFLGRIFGKMIVENVMSLKEIGRLIGEGGEEARQLVEIGLGGDVIGSTLGMIKRERGESVLNEIRGSSCLRLEDFRPSHPNRSRILETFL</sequence>
<evidence type="ECO:0000313" key="7">
    <source>
        <dbReference type="Proteomes" id="UP000593561"/>
    </source>
</evidence>
<dbReference type="InterPro" id="IPR016024">
    <property type="entry name" value="ARM-type_fold"/>
</dbReference>
<evidence type="ECO:0000256" key="2">
    <source>
        <dbReference type="ARBA" id="ARBA00022540"/>
    </source>
</evidence>
<feature type="domain" description="MI" evidence="5">
    <location>
        <begin position="1"/>
        <end position="74"/>
    </location>
</feature>
<organism evidence="6 7">
    <name type="scientific">Gossypium davidsonii</name>
    <name type="common">Davidson's cotton</name>
    <name type="synonym">Gossypium klotzschianum subsp. davidsonii</name>
    <dbReference type="NCBI Taxonomy" id="34287"/>
    <lineage>
        <taxon>Eukaryota</taxon>
        <taxon>Viridiplantae</taxon>
        <taxon>Streptophyta</taxon>
        <taxon>Embryophyta</taxon>
        <taxon>Tracheophyta</taxon>
        <taxon>Spermatophyta</taxon>
        <taxon>Magnoliopsida</taxon>
        <taxon>eudicotyledons</taxon>
        <taxon>Gunneridae</taxon>
        <taxon>Pentapetalae</taxon>
        <taxon>rosids</taxon>
        <taxon>malvids</taxon>
        <taxon>Malvales</taxon>
        <taxon>Malvaceae</taxon>
        <taxon>Malvoideae</taxon>
        <taxon>Gossypium</taxon>
    </lineage>
</organism>
<proteinExistence type="inferred from homology"/>
<keyword evidence="4" id="KW-0648">Protein biosynthesis</keyword>
<keyword evidence="3" id="KW-0810">Translation regulation</keyword>
<gene>
    <name evidence="6" type="ORF">Godav_006245</name>
</gene>
<dbReference type="Pfam" id="PF02847">
    <property type="entry name" value="MA3"/>
    <property type="match status" value="1"/>
</dbReference>
<evidence type="ECO:0000256" key="1">
    <source>
        <dbReference type="ARBA" id="ARBA00005775"/>
    </source>
</evidence>
<evidence type="ECO:0000313" key="6">
    <source>
        <dbReference type="EMBL" id="MBA0620542.1"/>
    </source>
</evidence>
<dbReference type="GO" id="GO:0006417">
    <property type="term" value="P:regulation of translation"/>
    <property type="evidence" value="ECO:0007669"/>
    <property type="project" value="UniProtKB-KW"/>
</dbReference>
<evidence type="ECO:0000256" key="4">
    <source>
        <dbReference type="ARBA" id="ARBA00022917"/>
    </source>
</evidence>
<dbReference type="GO" id="GO:0003743">
    <property type="term" value="F:translation initiation factor activity"/>
    <property type="evidence" value="ECO:0007669"/>
    <property type="project" value="UniProtKB-KW"/>
</dbReference>
<comment type="caution">
    <text evidence="6">The sequence shown here is derived from an EMBL/GenBank/DDBJ whole genome shotgun (WGS) entry which is preliminary data.</text>
</comment>
<dbReference type="PANTHER" id="PTHR23253">
    <property type="entry name" value="EUKARYOTIC TRANSLATION INITIATION FACTOR 4 GAMMA"/>
    <property type="match status" value="1"/>
</dbReference>
<reference evidence="6 7" key="1">
    <citation type="journal article" date="2019" name="Genome Biol. Evol.">
        <title>Insights into the evolution of the New World diploid cottons (Gossypium, subgenus Houzingenia) based on genome sequencing.</title>
        <authorList>
            <person name="Grover C.E."/>
            <person name="Arick M.A. 2nd"/>
            <person name="Thrash A."/>
            <person name="Conover J.L."/>
            <person name="Sanders W.S."/>
            <person name="Peterson D.G."/>
            <person name="Frelichowski J.E."/>
            <person name="Scheffler J.A."/>
            <person name="Scheffler B.E."/>
            <person name="Wendel J.F."/>
        </authorList>
    </citation>
    <scope>NUCLEOTIDE SEQUENCE [LARGE SCALE GENOMIC DNA]</scope>
    <source>
        <strain evidence="6">27</strain>
        <tissue evidence="6">Leaf</tissue>
    </source>
</reference>
<comment type="similarity">
    <text evidence="1">Belongs to the eukaryotic initiation factor 4G family.</text>
</comment>
<accession>A0A7J8S4N9</accession>